<evidence type="ECO:0000256" key="3">
    <source>
        <dbReference type="ARBA" id="ARBA00023004"/>
    </source>
</evidence>
<comment type="caution">
    <text evidence="9">The sequence shown here is derived from an EMBL/GenBank/DDBJ whole genome shotgun (WGS) entry which is preliminary data.</text>
</comment>
<dbReference type="PRINTS" id="PR00162">
    <property type="entry name" value="RIESKE"/>
</dbReference>
<evidence type="ECO:0000256" key="4">
    <source>
        <dbReference type="ARBA" id="ARBA00023014"/>
    </source>
</evidence>
<keyword evidence="7" id="KW-1133">Transmembrane helix</keyword>
<dbReference type="InterPro" id="IPR036922">
    <property type="entry name" value="Rieske_2Fe-2S_sf"/>
</dbReference>
<name>A0A8J6NKH8_9CHLR</name>
<dbReference type="GO" id="GO:0004497">
    <property type="term" value="F:monooxygenase activity"/>
    <property type="evidence" value="ECO:0007669"/>
    <property type="project" value="UniProtKB-ARBA"/>
</dbReference>
<proteinExistence type="predicted"/>
<keyword evidence="4" id="KW-0411">Iron-sulfur</keyword>
<evidence type="ECO:0000256" key="2">
    <source>
        <dbReference type="ARBA" id="ARBA00022723"/>
    </source>
</evidence>
<evidence type="ECO:0000256" key="7">
    <source>
        <dbReference type="SAM" id="Phobius"/>
    </source>
</evidence>
<dbReference type="SUPFAM" id="SSF50022">
    <property type="entry name" value="ISP domain"/>
    <property type="match status" value="1"/>
</dbReference>
<evidence type="ECO:0000313" key="9">
    <source>
        <dbReference type="EMBL" id="MBC8335492.1"/>
    </source>
</evidence>
<evidence type="ECO:0000256" key="5">
    <source>
        <dbReference type="ARBA" id="ARBA00023157"/>
    </source>
</evidence>
<feature type="transmembrane region" description="Helical" evidence="7">
    <location>
        <begin position="12"/>
        <end position="37"/>
    </location>
</feature>
<evidence type="ECO:0000259" key="8">
    <source>
        <dbReference type="PROSITE" id="PS51296"/>
    </source>
</evidence>
<dbReference type="EMBL" id="JACNJN010000112">
    <property type="protein sequence ID" value="MBC8335492.1"/>
    <property type="molecule type" value="Genomic_DNA"/>
</dbReference>
<keyword evidence="7" id="KW-0472">Membrane</keyword>
<sequence length="161" mass="17470">MAGSSRISRRDFVKVVTIALSSVMGAALGIPVIGYLIDPALKVQSSEAWIPLGPLENFPLGSPKSFSFTRSSVNGWEKTVNSYGGFILRKTETDLLALSSRCTHLSCSVNWDEGNNNYACPCHAAHFGSEGEVLDGPPPAPLDRYETKIEEGNLFIFFQKG</sequence>
<dbReference type="CDD" id="cd03467">
    <property type="entry name" value="Rieske"/>
    <property type="match status" value="1"/>
</dbReference>
<dbReference type="InterPro" id="IPR017941">
    <property type="entry name" value="Rieske_2Fe-2S"/>
</dbReference>
<dbReference type="InterPro" id="IPR014349">
    <property type="entry name" value="Rieske_Fe-S_prot"/>
</dbReference>
<dbReference type="PANTHER" id="PTHR10134">
    <property type="entry name" value="CYTOCHROME B-C1 COMPLEX SUBUNIT RIESKE, MITOCHONDRIAL"/>
    <property type="match status" value="1"/>
</dbReference>
<keyword evidence="1" id="KW-0001">2Fe-2S</keyword>
<keyword evidence="2" id="KW-0479">Metal-binding</keyword>
<dbReference type="Gene3D" id="2.102.10.10">
    <property type="entry name" value="Rieske [2Fe-2S] iron-sulphur domain"/>
    <property type="match status" value="1"/>
</dbReference>
<accession>A0A8J6NKH8</accession>
<dbReference type="GO" id="GO:0016020">
    <property type="term" value="C:membrane"/>
    <property type="evidence" value="ECO:0007669"/>
    <property type="project" value="InterPro"/>
</dbReference>
<protein>
    <submittedName>
        <fullName evidence="9">Ubiquinol-cytochrome c reductase iron-sulfur subunit</fullName>
    </submittedName>
</protein>
<dbReference type="GO" id="GO:0016705">
    <property type="term" value="F:oxidoreductase activity, acting on paired donors, with incorporation or reduction of molecular oxygen"/>
    <property type="evidence" value="ECO:0007669"/>
    <property type="project" value="UniProtKB-ARBA"/>
</dbReference>
<dbReference type="GO" id="GO:0046872">
    <property type="term" value="F:metal ion binding"/>
    <property type="evidence" value="ECO:0007669"/>
    <property type="project" value="UniProtKB-KW"/>
</dbReference>
<reference evidence="9 10" key="1">
    <citation type="submission" date="2020-08" db="EMBL/GenBank/DDBJ databases">
        <title>Bridging the membrane lipid divide: bacteria of the FCB group superphylum have the potential to synthesize archaeal ether lipids.</title>
        <authorList>
            <person name="Villanueva L."/>
            <person name="Von Meijenfeldt F.A.B."/>
            <person name="Westbye A.B."/>
            <person name="Yadav S."/>
            <person name="Hopmans E.C."/>
            <person name="Dutilh B.E."/>
            <person name="Sinninghe Damste J.S."/>
        </authorList>
    </citation>
    <scope>NUCLEOTIDE SEQUENCE [LARGE SCALE GENOMIC DNA]</scope>
    <source>
        <strain evidence="9">NIOZ-UU36</strain>
    </source>
</reference>
<evidence type="ECO:0000313" key="10">
    <source>
        <dbReference type="Proteomes" id="UP000614469"/>
    </source>
</evidence>
<evidence type="ECO:0000256" key="1">
    <source>
        <dbReference type="ARBA" id="ARBA00022714"/>
    </source>
</evidence>
<organism evidence="9 10">
    <name type="scientific">Candidatus Desulfolinea nitratireducens</name>
    <dbReference type="NCBI Taxonomy" id="2841698"/>
    <lineage>
        <taxon>Bacteria</taxon>
        <taxon>Bacillati</taxon>
        <taxon>Chloroflexota</taxon>
        <taxon>Anaerolineae</taxon>
        <taxon>Anaerolineales</taxon>
        <taxon>Anaerolineales incertae sedis</taxon>
        <taxon>Candidatus Desulfolinea</taxon>
    </lineage>
</organism>
<dbReference type="GO" id="GO:0051537">
    <property type="term" value="F:2 iron, 2 sulfur cluster binding"/>
    <property type="evidence" value="ECO:0007669"/>
    <property type="project" value="UniProtKB-KW"/>
</dbReference>
<dbReference type="InterPro" id="IPR005805">
    <property type="entry name" value="Rieske_Fe-S_prot_C"/>
</dbReference>
<feature type="domain" description="Rieske" evidence="8">
    <location>
        <begin position="86"/>
        <end position="156"/>
    </location>
</feature>
<gene>
    <name evidence="9" type="ORF">H8E29_09520</name>
</gene>
<evidence type="ECO:0000256" key="6">
    <source>
        <dbReference type="ARBA" id="ARBA00034078"/>
    </source>
</evidence>
<keyword evidence="5" id="KW-1015">Disulfide bond</keyword>
<dbReference type="Proteomes" id="UP000614469">
    <property type="component" value="Unassembled WGS sequence"/>
</dbReference>
<comment type="cofactor">
    <cofactor evidence="6">
        <name>[2Fe-2S] cluster</name>
        <dbReference type="ChEBI" id="CHEBI:190135"/>
    </cofactor>
</comment>
<dbReference type="AlphaFoldDB" id="A0A8J6NKH8"/>
<keyword evidence="3" id="KW-0408">Iron</keyword>
<dbReference type="PROSITE" id="PS51296">
    <property type="entry name" value="RIESKE"/>
    <property type="match status" value="1"/>
</dbReference>
<keyword evidence="7" id="KW-0812">Transmembrane</keyword>
<dbReference type="Pfam" id="PF00355">
    <property type="entry name" value="Rieske"/>
    <property type="match status" value="1"/>
</dbReference>